<dbReference type="AlphaFoldDB" id="A0A7I8VK30"/>
<evidence type="ECO:0000256" key="1">
    <source>
        <dbReference type="SAM" id="SignalP"/>
    </source>
</evidence>
<keyword evidence="3" id="KW-1185">Reference proteome</keyword>
<proteinExistence type="predicted"/>
<sequence length="118" mass="13164">MLPVAVWVSSLILIQKVLNVPAVSLIRTINQVCGIGIHCDQRKNLGCVYENSDRGKCNCPENYKWNGEKCSHRNPKKFGENCKDSDARCIDYGNICKNGKCQCESGLKADGNICRHCM</sequence>
<comment type="caution">
    <text evidence="2">The sequence shown here is derived from an EMBL/GenBank/DDBJ whole genome shotgun (WGS) entry which is preliminary data.</text>
</comment>
<evidence type="ECO:0000313" key="2">
    <source>
        <dbReference type="EMBL" id="CAD5116629.1"/>
    </source>
</evidence>
<dbReference type="EMBL" id="CAJFCJ010000006">
    <property type="protein sequence ID" value="CAD5116629.1"/>
    <property type="molecule type" value="Genomic_DNA"/>
</dbReference>
<evidence type="ECO:0000313" key="3">
    <source>
        <dbReference type="Proteomes" id="UP000549394"/>
    </source>
</evidence>
<dbReference type="Proteomes" id="UP000549394">
    <property type="component" value="Unassembled WGS sequence"/>
</dbReference>
<gene>
    <name evidence="2" type="ORF">DGYR_LOCUS5234</name>
</gene>
<feature type="signal peptide" evidence="1">
    <location>
        <begin position="1"/>
        <end position="19"/>
    </location>
</feature>
<reference evidence="2 3" key="1">
    <citation type="submission" date="2020-08" db="EMBL/GenBank/DDBJ databases">
        <authorList>
            <person name="Hejnol A."/>
        </authorList>
    </citation>
    <scope>NUCLEOTIDE SEQUENCE [LARGE SCALE GENOMIC DNA]</scope>
</reference>
<feature type="chain" id="PRO_5029680019" evidence="1">
    <location>
        <begin position="20"/>
        <end position="118"/>
    </location>
</feature>
<dbReference type="OrthoDB" id="6072984at2759"/>
<keyword evidence="1" id="KW-0732">Signal</keyword>
<name>A0A7I8VK30_9ANNE</name>
<organism evidence="2 3">
    <name type="scientific">Dimorphilus gyrociliatus</name>
    <dbReference type="NCBI Taxonomy" id="2664684"/>
    <lineage>
        <taxon>Eukaryota</taxon>
        <taxon>Metazoa</taxon>
        <taxon>Spiralia</taxon>
        <taxon>Lophotrochozoa</taxon>
        <taxon>Annelida</taxon>
        <taxon>Polychaeta</taxon>
        <taxon>Polychaeta incertae sedis</taxon>
        <taxon>Dinophilidae</taxon>
        <taxon>Dimorphilus</taxon>
    </lineage>
</organism>
<accession>A0A7I8VK30</accession>
<protein>
    <submittedName>
        <fullName evidence="2">DgyrCDS5500</fullName>
    </submittedName>
</protein>